<dbReference type="PROSITE" id="PS50158">
    <property type="entry name" value="ZF_CCHC"/>
    <property type="match status" value="1"/>
</dbReference>
<evidence type="ECO:0000313" key="28">
    <source>
        <dbReference type="EMBL" id="WFD23763.1"/>
    </source>
</evidence>
<feature type="region of interest" description="Disordered" evidence="26">
    <location>
        <begin position="471"/>
        <end position="606"/>
    </location>
</feature>
<comment type="subcellular location">
    <subcellularLocation>
        <location evidence="3">Nucleus</location>
    </subcellularLocation>
</comment>
<dbReference type="CDD" id="cd18673">
    <property type="entry name" value="PIN_XRN1-2-like"/>
    <property type="match status" value="1"/>
</dbReference>
<keyword evidence="29" id="KW-1185">Reference proteome</keyword>
<dbReference type="InterPro" id="IPR011051">
    <property type="entry name" value="RmlC_Cupin_sf"/>
</dbReference>
<evidence type="ECO:0000256" key="25">
    <source>
        <dbReference type="RuleBase" id="RU004248"/>
    </source>
</evidence>
<dbReference type="InterPro" id="IPR046458">
    <property type="entry name" value="PMI_typeI_hel"/>
</dbReference>
<feature type="compositionally biased region" description="Gly residues" evidence="26">
    <location>
        <begin position="899"/>
        <end position="910"/>
    </location>
</feature>
<reference evidence="28" key="1">
    <citation type="submission" date="2023-03" db="EMBL/GenBank/DDBJ databases">
        <title>Mating type loci evolution in Malassezia.</title>
        <authorList>
            <person name="Coelho M.A."/>
        </authorList>
    </citation>
    <scope>NUCLEOTIDE SEQUENCE</scope>
    <source>
        <strain evidence="28">CBS 12830</strain>
    </source>
</reference>
<dbReference type="SUPFAM" id="SSF57756">
    <property type="entry name" value="Retrovirus zinc finger-like domains"/>
    <property type="match status" value="1"/>
</dbReference>
<keyword evidence="8" id="KW-0698">rRNA processing</keyword>
<gene>
    <name evidence="28" type="primary">RAT1</name>
    <name evidence="28" type="ORF">MEQU1_002457</name>
</gene>
<evidence type="ECO:0000256" key="4">
    <source>
        <dbReference type="ARBA" id="ARBA00004666"/>
    </source>
</evidence>
<dbReference type="InterPro" id="IPR041412">
    <property type="entry name" value="Xrn1_helical"/>
</dbReference>
<feature type="compositionally biased region" description="Basic and acidic residues" evidence="26">
    <location>
        <begin position="570"/>
        <end position="579"/>
    </location>
</feature>
<dbReference type="InterPro" id="IPR046457">
    <property type="entry name" value="PMI_typeI_cat"/>
</dbReference>
<feature type="domain" description="CCHC-type" evidence="27">
    <location>
        <begin position="242"/>
        <end position="256"/>
    </location>
</feature>
<evidence type="ECO:0000256" key="12">
    <source>
        <dbReference type="ARBA" id="ARBA00022801"/>
    </source>
</evidence>
<feature type="compositionally biased region" description="Acidic residues" evidence="26">
    <location>
        <begin position="580"/>
        <end position="594"/>
    </location>
</feature>
<dbReference type="SMART" id="SM00343">
    <property type="entry name" value="ZnF_C2HC"/>
    <property type="match status" value="1"/>
</dbReference>
<protein>
    <recommendedName>
        <fullName evidence="23">Mannose-6-phosphate isomerase</fullName>
        <ecNumber evidence="23">5.3.1.8</ecNumber>
    </recommendedName>
</protein>
<organism evidence="28 29">
    <name type="scientific">Malassezia equina</name>
    <dbReference type="NCBI Taxonomy" id="1381935"/>
    <lineage>
        <taxon>Eukaryota</taxon>
        <taxon>Fungi</taxon>
        <taxon>Dikarya</taxon>
        <taxon>Basidiomycota</taxon>
        <taxon>Ustilaginomycotina</taxon>
        <taxon>Malasseziomycetes</taxon>
        <taxon>Malasseziales</taxon>
        <taxon>Malasseziaceae</taxon>
        <taxon>Malassezia</taxon>
    </lineage>
</organism>
<dbReference type="InterPro" id="IPR018050">
    <property type="entry name" value="Pmannose_isomerase-type1_CS"/>
</dbReference>
<keyword evidence="9" id="KW-0507">mRNA processing</keyword>
<feature type="compositionally biased region" description="Basic and acidic residues" evidence="26">
    <location>
        <begin position="378"/>
        <end position="387"/>
    </location>
</feature>
<evidence type="ECO:0000256" key="1">
    <source>
        <dbReference type="ARBA" id="ARBA00000757"/>
    </source>
</evidence>
<evidence type="ECO:0000256" key="19">
    <source>
        <dbReference type="ARBA" id="ARBA00023242"/>
    </source>
</evidence>
<dbReference type="GO" id="GO:0006353">
    <property type="term" value="P:DNA-templated transcription termination"/>
    <property type="evidence" value="ECO:0007669"/>
    <property type="project" value="UniProtKB-KW"/>
</dbReference>
<dbReference type="Pfam" id="PF03159">
    <property type="entry name" value="XRN_N"/>
    <property type="match status" value="1"/>
</dbReference>
<comment type="similarity">
    <text evidence="6 24">Belongs to the mannose-6-phosphate isomerase type 1 family.</text>
</comment>
<evidence type="ECO:0000256" key="23">
    <source>
        <dbReference type="RuleBase" id="RU000611"/>
    </source>
</evidence>
<dbReference type="InterPro" id="IPR001878">
    <property type="entry name" value="Znf_CCHC"/>
</dbReference>
<evidence type="ECO:0000256" key="24">
    <source>
        <dbReference type="RuleBase" id="RU004189"/>
    </source>
</evidence>
<dbReference type="Pfam" id="PF01238">
    <property type="entry name" value="PMI_typeI_C"/>
    <property type="match status" value="1"/>
</dbReference>
<dbReference type="GO" id="GO:0009298">
    <property type="term" value="P:GDP-mannose biosynthetic process"/>
    <property type="evidence" value="ECO:0007669"/>
    <property type="project" value="InterPro"/>
</dbReference>
<evidence type="ECO:0000256" key="9">
    <source>
        <dbReference type="ARBA" id="ARBA00022664"/>
    </source>
</evidence>
<evidence type="ECO:0000256" key="21">
    <source>
        <dbReference type="ARBA" id="ARBA00046943"/>
    </source>
</evidence>
<comment type="pathway">
    <text evidence="4 25">Nucleotide-sugar biosynthesis; GDP-alpha-D-mannose biosynthesis; alpha-D-mannose 1-phosphate from D-fructose 6-phosphate: step 1/2.</text>
</comment>
<dbReference type="PANTHER" id="PTHR12341:SF41">
    <property type="entry name" value="5'-3' EXORIBONUCLEASE 2"/>
    <property type="match status" value="1"/>
</dbReference>
<dbReference type="PROSITE" id="PS00966">
    <property type="entry name" value="PMI_I_2"/>
    <property type="match status" value="1"/>
</dbReference>
<dbReference type="PANTHER" id="PTHR12341">
    <property type="entry name" value="5'-&gt;3' EXORIBONUCLEASE"/>
    <property type="match status" value="1"/>
</dbReference>
<dbReference type="Gene3D" id="3.40.50.12390">
    <property type="match status" value="2"/>
</dbReference>
<dbReference type="Gene3D" id="2.60.120.10">
    <property type="entry name" value="Jelly Rolls"/>
    <property type="match status" value="2"/>
</dbReference>
<keyword evidence="19" id="KW-0539">Nucleus</keyword>
<feature type="compositionally biased region" description="Basic and acidic residues" evidence="26">
    <location>
        <begin position="98"/>
        <end position="108"/>
    </location>
</feature>
<evidence type="ECO:0000256" key="3">
    <source>
        <dbReference type="ARBA" id="ARBA00004123"/>
    </source>
</evidence>
<evidence type="ECO:0000259" key="27">
    <source>
        <dbReference type="PROSITE" id="PS50158"/>
    </source>
</evidence>
<dbReference type="CDD" id="cd07011">
    <property type="entry name" value="cupin_PMI_type_I_N"/>
    <property type="match status" value="1"/>
</dbReference>
<sequence length="1505" mass="167039">MPGPDGVPVDIPVDISRPNPNGEEFDCLYLDMNGIVHPCTHPEGKPAPETEEEMMAEVFKYTERVVNMIRPRKLLMMAIDGVAPRAKMNQQRSRRFRSAQDAKILQDQREEELEERRKRGQATEDEVVKKSWDSNAITPGTPFMDLLASSLRYWIAHKLNTDPGWKNLCVVLSDASVPGEGEHKIMDYIRRKRSDPHHDPNTKHVIYGLDADLIMLSLATHEPHFKVLREDVFAQDLKNKGCHRCGQEGHFAANCKGESRKETKAPSKKPFIFLDVPTLREYLAVELQTPGTSFPFDLERAIDDWVFLIFFVGNDFLPHLPSLEIREGAIDALLKIWKRELPRMTGYVTNNGRVELENAQFILDGLAQAEDEIFRKRKETEERQEANKRRHASSNYREVQHGDTNYVEVKKAAPVSKALPPQPQGATKPVPGARHGKGPVMMAENSMDVVKQRAQIRMANISAAKEMRAELLSKKNSKRSSDDAENARKRTKADPDASAESTMFKLDEELPKNATAPQVEREKSLATAAEGGKPVSEEKPAIEVGADIKPAIKSEEADIPTESSTSHTAPKTEESHESLRDEDDTIEDDDDDAPPETKQLERKVNADGTVEYEDTVKLWEPGYRERYYCQKFGVELSDTQFRREVVQAYVEGLCWVLAYYYQGCPSWKWYYPYHYAPFAADFTDMASLDIEFSESQPFRPFEQLMGVLPAASKSNLPEPFQWLMTNEESEIIDFYPTEFSIDMNGKKMAWQGVALLPFIDESRLLHALKQRYDQLTDDEVRRNSFGRNVLFVSEDADLFPAVSRLYTKRSEGRAEPIDTSRIDKMAGMLTADPSCVPGSTYYSPLPSLPEMGDIHNDKSVSAYYDFPEQITPHRSILLRGVRLPPRRLTPADQDWVVRGGRGGYGGGGRGPRGRRDGWSDQGVLYGRDARPNNPYGGGPYGAGPYGANPYGGGGYGGGPYGGGSYGGHAHAAGPYGAGPYNAGGNYAYGAPTSYGAGPYSGYSAYRQPAYHSYGQPYNAYAQGPPMNSYGSYNYGHAGTAYGSSYGQNQGGYGYGAGNGPQPRDFTLTMSIIQLVPGVQSYDWGIPGGRKDCLVANFAEKTPALSLARENDKPYAELWMGTHPTLPSRAILEDQSTPLLNDVLVQDRSKIGKDVERVFPVDQTRGALPFLFKVLSINKALSIQAHPDKRLAEKLNAEKPNMYKDDNHKPEMAIALQPFEGFCGFRPLKEIAEFVRAIPELRKVLGADESMCARLQEAAELQSQSDNAQAQETVRATLKDVFSALMHAEKTIYAPAVADLAERLRTSEDAAVPAELSELVQQLNQQYPQDVGVFCTFFLNVVHLQKGEAMFLKANEPHAYLSGNILECMAASDNVVRAGLTPKARDVDVLVNMLTYESTSAEKQRLDSPVWEGDANKSTLLYDPPIPEFAMLVTNVASGTKAEHRALNGPSIVLITQGAGTLKAGNENVPISEGLVYFVAAHTALTVEATEPLIMARAFVEPSPCE</sequence>
<feature type="compositionally biased region" description="Basic and acidic residues" evidence="26">
    <location>
        <begin position="471"/>
        <end position="495"/>
    </location>
</feature>
<comment type="subunit">
    <text evidence="21">Interacts with RAI1; the interaction is direct, stabilizes RAT1 protein structure and may stimulate its exoribonuclease activity. The interaction also stimulates RAI1 pyrophosphohydrolase activity, probably by recruiting it to mRNA substrates.</text>
</comment>
<evidence type="ECO:0000256" key="22">
    <source>
        <dbReference type="PROSITE-ProRule" id="PRU00047"/>
    </source>
</evidence>
<dbReference type="Pfam" id="PF17846">
    <property type="entry name" value="XRN_M"/>
    <property type="match status" value="2"/>
</dbReference>
<evidence type="ECO:0000256" key="10">
    <source>
        <dbReference type="ARBA" id="ARBA00022722"/>
    </source>
</evidence>
<dbReference type="FunFam" id="3.40.50.12390:FF:000005">
    <property type="entry name" value="5'-3' exoribonuclease 2"/>
    <property type="match status" value="1"/>
</dbReference>
<feature type="region of interest" description="Disordered" evidence="26">
    <location>
        <begin position="86"/>
        <end position="129"/>
    </location>
</feature>
<evidence type="ECO:0000256" key="6">
    <source>
        <dbReference type="ARBA" id="ARBA00010772"/>
    </source>
</evidence>
<dbReference type="GO" id="GO:0004476">
    <property type="term" value="F:mannose-6-phosphate isomerase activity"/>
    <property type="evidence" value="ECO:0007669"/>
    <property type="project" value="UniProtKB-EC"/>
</dbReference>
<evidence type="ECO:0000256" key="26">
    <source>
        <dbReference type="SAM" id="MobiDB-lite"/>
    </source>
</evidence>
<evidence type="ECO:0000256" key="15">
    <source>
        <dbReference type="ARBA" id="ARBA00023015"/>
    </source>
</evidence>
<evidence type="ECO:0000256" key="7">
    <source>
        <dbReference type="ARBA" id="ARBA00022472"/>
    </source>
</evidence>
<keyword evidence="15" id="KW-0805">Transcription regulation</keyword>
<comment type="cofactor">
    <cofactor evidence="23">
        <name>Zn(2+)</name>
        <dbReference type="ChEBI" id="CHEBI:29105"/>
    </cofactor>
    <text evidence="23">Binds 1 zinc ion per subunit.</text>
</comment>
<name>A0AAF0EG03_9BASI</name>
<evidence type="ECO:0000256" key="11">
    <source>
        <dbReference type="ARBA" id="ARBA00022723"/>
    </source>
</evidence>
<comment type="similarity">
    <text evidence="5">Belongs to the 5'-3' exonuclease family. XRN2/RAT1 subfamily.</text>
</comment>
<evidence type="ECO:0000256" key="2">
    <source>
        <dbReference type="ARBA" id="ARBA00002564"/>
    </source>
</evidence>
<feature type="region of interest" description="Disordered" evidence="26">
    <location>
        <begin position="378"/>
        <end position="398"/>
    </location>
</feature>
<evidence type="ECO:0000256" key="14">
    <source>
        <dbReference type="ARBA" id="ARBA00022839"/>
    </source>
</evidence>
<dbReference type="GO" id="GO:0006364">
    <property type="term" value="P:rRNA processing"/>
    <property type="evidence" value="ECO:0007669"/>
    <property type="project" value="UniProtKB-KW"/>
</dbReference>
<keyword evidence="12" id="KW-0378">Hydrolase</keyword>
<dbReference type="Proteomes" id="UP001214415">
    <property type="component" value="Chromosome 4"/>
</dbReference>
<dbReference type="GO" id="GO:0006397">
    <property type="term" value="P:mRNA processing"/>
    <property type="evidence" value="ECO:0007669"/>
    <property type="project" value="UniProtKB-KW"/>
</dbReference>
<evidence type="ECO:0000256" key="5">
    <source>
        <dbReference type="ARBA" id="ARBA00006994"/>
    </source>
</evidence>
<dbReference type="SUPFAM" id="SSF51182">
    <property type="entry name" value="RmlC-like cupins"/>
    <property type="match status" value="1"/>
</dbReference>
<keyword evidence="18 23" id="KW-0413">Isomerase</keyword>
<dbReference type="Gene3D" id="1.25.40.1050">
    <property type="match status" value="1"/>
</dbReference>
<dbReference type="PROSITE" id="PS00965">
    <property type="entry name" value="PMI_I_1"/>
    <property type="match status" value="1"/>
</dbReference>
<comment type="catalytic activity">
    <reaction evidence="1 23">
        <text>D-mannose 6-phosphate = D-fructose 6-phosphate</text>
        <dbReference type="Rhea" id="RHEA:12356"/>
        <dbReference type="ChEBI" id="CHEBI:58735"/>
        <dbReference type="ChEBI" id="CHEBI:61527"/>
        <dbReference type="EC" id="5.3.1.8"/>
    </reaction>
</comment>
<dbReference type="GO" id="GO:0003723">
    <property type="term" value="F:RNA binding"/>
    <property type="evidence" value="ECO:0007669"/>
    <property type="project" value="TreeGrafter"/>
</dbReference>
<dbReference type="InterPro" id="IPR036875">
    <property type="entry name" value="Znf_CCHC_sf"/>
</dbReference>
<dbReference type="PRINTS" id="PR00714">
    <property type="entry name" value="MAN6PISMRASE"/>
</dbReference>
<dbReference type="InterPro" id="IPR004859">
    <property type="entry name" value="Xrn1_N"/>
</dbReference>
<dbReference type="InterPro" id="IPR014710">
    <property type="entry name" value="RmlC-like_jellyroll"/>
</dbReference>
<dbReference type="GO" id="GO:0005975">
    <property type="term" value="P:carbohydrate metabolic process"/>
    <property type="evidence" value="ECO:0007669"/>
    <property type="project" value="InterPro"/>
</dbReference>
<dbReference type="FunFam" id="1.25.40.1050:FF:000002">
    <property type="entry name" value="5'-3' exoribonuclease"/>
    <property type="match status" value="1"/>
</dbReference>
<evidence type="ECO:0000313" key="29">
    <source>
        <dbReference type="Proteomes" id="UP001214415"/>
    </source>
</evidence>
<evidence type="ECO:0000256" key="17">
    <source>
        <dbReference type="ARBA" id="ARBA00023163"/>
    </source>
</evidence>
<dbReference type="GO" id="GO:0004534">
    <property type="term" value="F:5'-3' RNA exonuclease activity"/>
    <property type="evidence" value="ECO:0007669"/>
    <property type="project" value="UniProtKB-ARBA"/>
</dbReference>
<keyword evidence="10" id="KW-0540">Nuclease</keyword>
<comment type="function">
    <text evidence="20">Possesses 5'-&gt;3' exoribonuclease activity. Required for the processing of nuclear mRNA and rRNA precursors. May promote the termination of transcription by RNA polymerase II. Essential for vegetative cell growth and chromosome segregation.</text>
</comment>
<dbReference type="Gene3D" id="1.10.441.10">
    <property type="entry name" value="Phosphomannose Isomerase, domain 2"/>
    <property type="match status" value="1"/>
</dbReference>
<keyword evidence="7" id="KW-0806">Transcription termination</keyword>
<dbReference type="GO" id="GO:0008270">
    <property type="term" value="F:zinc ion binding"/>
    <property type="evidence" value="ECO:0007669"/>
    <property type="project" value="UniProtKB-KW"/>
</dbReference>
<dbReference type="GO" id="GO:0005634">
    <property type="term" value="C:nucleus"/>
    <property type="evidence" value="ECO:0007669"/>
    <property type="project" value="UniProtKB-SubCell"/>
</dbReference>
<dbReference type="GO" id="GO:0000956">
    <property type="term" value="P:nuclear-transcribed mRNA catabolic process"/>
    <property type="evidence" value="ECO:0007669"/>
    <property type="project" value="TreeGrafter"/>
</dbReference>
<dbReference type="NCBIfam" id="TIGR00218">
    <property type="entry name" value="manA"/>
    <property type="match status" value="1"/>
</dbReference>
<dbReference type="Pfam" id="PF20511">
    <property type="entry name" value="PMI_typeI_cat"/>
    <property type="match status" value="1"/>
</dbReference>
<keyword evidence="11" id="KW-0479">Metal-binding</keyword>
<dbReference type="InterPro" id="IPR046456">
    <property type="entry name" value="PMI_typeI_C"/>
</dbReference>
<keyword evidence="13 23" id="KW-0862">Zinc</keyword>
<evidence type="ECO:0000256" key="8">
    <source>
        <dbReference type="ARBA" id="ARBA00022552"/>
    </source>
</evidence>
<evidence type="ECO:0000256" key="16">
    <source>
        <dbReference type="ARBA" id="ARBA00023054"/>
    </source>
</evidence>
<dbReference type="InterPro" id="IPR027073">
    <property type="entry name" value="5_3_exoribonuclease"/>
</dbReference>
<feature type="region of interest" description="Disordered" evidence="26">
    <location>
        <begin position="899"/>
        <end position="932"/>
    </location>
</feature>
<dbReference type="Pfam" id="PF20512">
    <property type="entry name" value="PMI_typeI_hel"/>
    <property type="match status" value="1"/>
</dbReference>
<dbReference type="InterPro" id="IPR016305">
    <property type="entry name" value="Mannose-6-P_Isomerase"/>
</dbReference>
<proteinExistence type="inferred from homology"/>
<comment type="function">
    <text evidence="2">Involved in the synthesis of the GDP-mannose and dolichol-phosphate-mannose required for a number of critical mannosyl transfer reactions.</text>
</comment>
<evidence type="ECO:0000256" key="13">
    <source>
        <dbReference type="ARBA" id="ARBA00022833"/>
    </source>
</evidence>
<feature type="region of interest" description="Disordered" evidence="26">
    <location>
        <begin position="414"/>
        <end position="438"/>
    </location>
</feature>
<keyword evidence="22" id="KW-0863">Zinc-finger</keyword>
<dbReference type="EC" id="5.3.1.8" evidence="23"/>
<keyword evidence="16" id="KW-0175">Coiled coil</keyword>
<keyword evidence="17" id="KW-0804">Transcription</keyword>
<dbReference type="FunFam" id="1.10.441.10:FF:000001">
    <property type="entry name" value="Mannose-6-phosphate isomerase"/>
    <property type="match status" value="1"/>
</dbReference>
<dbReference type="InterPro" id="IPR001250">
    <property type="entry name" value="Man6P_Isoase-1"/>
</dbReference>
<accession>A0AAF0EG03</accession>
<dbReference type="EMBL" id="CP119903">
    <property type="protein sequence ID" value="WFD23763.1"/>
    <property type="molecule type" value="Genomic_DNA"/>
</dbReference>
<evidence type="ECO:0000256" key="20">
    <source>
        <dbReference type="ARBA" id="ARBA00046137"/>
    </source>
</evidence>
<evidence type="ECO:0000256" key="18">
    <source>
        <dbReference type="ARBA" id="ARBA00023235"/>
    </source>
</evidence>
<keyword evidence="14" id="KW-0269">Exonuclease</keyword>